<protein>
    <submittedName>
        <fullName evidence="2">Metallophosphoesterase</fullName>
    </submittedName>
</protein>
<keyword evidence="3" id="KW-1185">Reference proteome</keyword>
<evidence type="ECO:0000313" key="2">
    <source>
        <dbReference type="EMBL" id="RHW23419.1"/>
    </source>
</evidence>
<name>A0A417XSI3_9ACTN</name>
<comment type="caution">
    <text evidence="2">The sequence shown here is derived from an EMBL/GenBank/DDBJ whole genome shotgun (WGS) entry which is preliminary data.</text>
</comment>
<dbReference type="OrthoDB" id="58809at2"/>
<dbReference type="EMBL" id="QXGH01000047">
    <property type="protein sequence ID" value="RHW23419.1"/>
    <property type="molecule type" value="Genomic_DNA"/>
</dbReference>
<sequence length="348" mass="37922">MRHHEFTGSGKPRVIPSRRRDQEYRVNRLSISAVVALFALPAFAVAPGGATAAPGGPAGPGPTTFALIGDTPYGDAQRVQLPALVKQVNLDPKVRMVLHAGDVKSGSSTCDDARFADLASLFNTFADPFVITPGDNEWTDCHRTAAGGYLPTERLAAFRELFYPEVGRSLGSRTMTMTAQPVAQPEHADYVENVRFVRSGVVFATVHVVGSENDLAPWSQLPGGDRPAERIAEFEARQAANLAWIDAAFEQARAVDAAGVVLMMQAEPVESPGFTVERARIVEQSRDLGRPVLLVHGDEHLYEVEREYAGVPNLTRLETFGDTATQWLAVTVDPRTRDVFSWEPRSVD</sequence>
<reference evidence="2 3" key="1">
    <citation type="submission" date="2018-09" db="EMBL/GenBank/DDBJ databases">
        <title>Genome sequencing of Nocardioides immobilis CCTCC AB 2017083 for comparison to Nocardioides silvaticus.</title>
        <authorList>
            <person name="Li C."/>
            <person name="Wang G."/>
        </authorList>
    </citation>
    <scope>NUCLEOTIDE SEQUENCE [LARGE SCALE GENOMIC DNA]</scope>
    <source>
        <strain evidence="2 3">CCTCC AB 2017083</strain>
    </source>
</reference>
<dbReference type="InterPro" id="IPR004843">
    <property type="entry name" value="Calcineurin-like_PHP"/>
</dbReference>
<organism evidence="2 3">
    <name type="scientific">Nocardioides immobilis</name>
    <dbReference type="NCBI Taxonomy" id="2049295"/>
    <lineage>
        <taxon>Bacteria</taxon>
        <taxon>Bacillati</taxon>
        <taxon>Actinomycetota</taxon>
        <taxon>Actinomycetes</taxon>
        <taxon>Propionibacteriales</taxon>
        <taxon>Nocardioidaceae</taxon>
        <taxon>Nocardioides</taxon>
    </lineage>
</organism>
<accession>A0A417XSI3</accession>
<gene>
    <name evidence="2" type="ORF">D0Z08_29760</name>
</gene>
<evidence type="ECO:0000259" key="1">
    <source>
        <dbReference type="Pfam" id="PF00149"/>
    </source>
</evidence>
<feature type="domain" description="Calcineurin-like phosphoesterase" evidence="1">
    <location>
        <begin position="64"/>
        <end position="165"/>
    </location>
</feature>
<dbReference type="SUPFAM" id="SSF56300">
    <property type="entry name" value="Metallo-dependent phosphatases"/>
    <property type="match status" value="1"/>
</dbReference>
<dbReference type="Proteomes" id="UP000283644">
    <property type="component" value="Unassembled WGS sequence"/>
</dbReference>
<dbReference type="Pfam" id="PF00149">
    <property type="entry name" value="Metallophos"/>
    <property type="match status" value="1"/>
</dbReference>
<dbReference type="RefSeq" id="WP_118928912.1">
    <property type="nucleotide sequence ID" value="NZ_QXGH01000047.1"/>
</dbReference>
<dbReference type="GO" id="GO:0016787">
    <property type="term" value="F:hydrolase activity"/>
    <property type="evidence" value="ECO:0007669"/>
    <property type="project" value="InterPro"/>
</dbReference>
<dbReference type="InterPro" id="IPR029052">
    <property type="entry name" value="Metallo-depent_PP-like"/>
</dbReference>
<evidence type="ECO:0000313" key="3">
    <source>
        <dbReference type="Proteomes" id="UP000283644"/>
    </source>
</evidence>
<proteinExistence type="predicted"/>
<dbReference type="AlphaFoldDB" id="A0A417XSI3"/>